<keyword evidence="3" id="KW-1185">Reference proteome</keyword>
<reference evidence="2" key="1">
    <citation type="journal article" date="2020" name="Cell">
        <title>Large-Scale Comparative Analyses of Tick Genomes Elucidate Their Genetic Diversity and Vector Capacities.</title>
        <authorList>
            <consortium name="Tick Genome and Microbiome Consortium (TIGMIC)"/>
            <person name="Jia N."/>
            <person name="Wang J."/>
            <person name="Shi W."/>
            <person name="Du L."/>
            <person name="Sun Y."/>
            <person name="Zhan W."/>
            <person name="Jiang J.F."/>
            <person name="Wang Q."/>
            <person name="Zhang B."/>
            <person name="Ji P."/>
            <person name="Bell-Sakyi L."/>
            <person name="Cui X.M."/>
            <person name="Yuan T.T."/>
            <person name="Jiang B.G."/>
            <person name="Yang W.F."/>
            <person name="Lam T.T."/>
            <person name="Chang Q.C."/>
            <person name="Ding S.J."/>
            <person name="Wang X.J."/>
            <person name="Zhu J.G."/>
            <person name="Ruan X.D."/>
            <person name="Zhao L."/>
            <person name="Wei J.T."/>
            <person name="Ye R.Z."/>
            <person name="Que T.C."/>
            <person name="Du C.H."/>
            <person name="Zhou Y.H."/>
            <person name="Cheng J.X."/>
            <person name="Dai P.F."/>
            <person name="Guo W.B."/>
            <person name="Han X.H."/>
            <person name="Huang E.J."/>
            <person name="Li L.F."/>
            <person name="Wei W."/>
            <person name="Gao Y.C."/>
            <person name="Liu J.Z."/>
            <person name="Shao H.Z."/>
            <person name="Wang X."/>
            <person name="Wang C.C."/>
            <person name="Yang T.C."/>
            <person name="Huo Q.B."/>
            <person name="Li W."/>
            <person name="Chen H.Y."/>
            <person name="Chen S.E."/>
            <person name="Zhou L.G."/>
            <person name="Ni X.B."/>
            <person name="Tian J.H."/>
            <person name="Sheng Y."/>
            <person name="Liu T."/>
            <person name="Pan Y.S."/>
            <person name="Xia L.Y."/>
            <person name="Li J."/>
            <person name="Zhao F."/>
            <person name="Cao W.C."/>
        </authorList>
    </citation>
    <scope>NUCLEOTIDE SEQUENCE</scope>
    <source>
        <strain evidence="2">Rsan-2018</strain>
    </source>
</reference>
<organism evidence="2 3">
    <name type="scientific">Rhipicephalus sanguineus</name>
    <name type="common">Brown dog tick</name>
    <name type="synonym">Ixodes sanguineus</name>
    <dbReference type="NCBI Taxonomy" id="34632"/>
    <lineage>
        <taxon>Eukaryota</taxon>
        <taxon>Metazoa</taxon>
        <taxon>Ecdysozoa</taxon>
        <taxon>Arthropoda</taxon>
        <taxon>Chelicerata</taxon>
        <taxon>Arachnida</taxon>
        <taxon>Acari</taxon>
        <taxon>Parasitiformes</taxon>
        <taxon>Ixodida</taxon>
        <taxon>Ixodoidea</taxon>
        <taxon>Ixodidae</taxon>
        <taxon>Rhipicephalinae</taxon>
        <taxon>Rhipicephalus</taxon>
        <taxon>Rhipicephalus</taxon>
    </lineage>
</organism>
<evidence type="ECO:0000256" key="1">
    <source>
        <dbReference type="SAM" id="MobiDB-lite"/>
    </source>
</evidence>
<feature type="compositionally biased region" description="Acidic residues" evidence="1">
    <location>
        <begin position="37"/>
        <end position="49"/>
    </location>
</feature>
<sequence length="101" mass="11029">MAAVHNFDDFVIANTDADTDTTEVLDDDEIVQLVSDVQEESEDANDPDTVEAPMPTPSQVMDAVDLLRRFAGPHEGAEDALISLASYKNCLLLLLTKHTQV</sequence>
<reference evidence="2" key="2">
    <citation type="submission" date="2021-09" db="EMBL/GenBank/DDBJ databases">
        <authorList>
            <person name="Jia N."/>
            <person name="Wang J."/>
            <person name="Shi W."/>
            <person name="Du L."/>
            <person name="Sun Y."/>
            <person name="Zhan W."/>
            <person name="Jiang J."/>
            <person name="Wang Q."/>
            <person name="Zhang B."/>
            <person name="Ji P."/>
            <person name="Sakyi L.B."/>
            <person name="Cui X."/>
            <person name="Yuan T."/>
            <person name="Jiang B."/>
            <person name="Yang W."/>
            <person name="Lam T.T.-Y."/>
            <person name="Chang Q."/>
            <person name="Ding S."/>
            <person name="Wang X."/>
            <person name="Zhu J."/>
            <person name="Ruan X."/>
            <person name="Zhao L."/>
            <person name="Wei J."/>
            <person name="Que T."/>
            <person name="Du C."/>
            <person name="Cheng J."/>
            <person name="Dai P."/>
            <person name="Han X."/>
            <person name="Huang E."/>
            <person name="Gao Y."/>
            <person name="Liu J."/>
            <person name="Shao H."/>
            <person name="Ye R."/>
            <person name="Li L."/>
            <person name="Wei W."/>
            <person name="Wang X."/>
            <person name="Wang C."/>
            <person name="Huo Q."/>
            <person name="Li W."/>
            <person name="Guo W."/>
            <person name="Chen H."/>
            <person name="Chen S."/>
            <person name="Zhou L."/>
            <person name="Zhou L."/>
            <person name="Ni X."/>
            <person name="Tian J."/>
            <person name="Zhou Y."/>
            <person name="Sheng Y."/>
            <person name="Liu T."/>
            <person name="Pan Y."/>
            <person name="Xia L."/>
            <person name="Li J."/>
            <person name="Zhao F."/>
            <person name="Cao W."/>
        </authorList>
    </citation>
    <scope>NUCLEOTIDE SEQUENCE</scope>
    <source>
        <strain evidence="2">Rsan-2018</strain>
        <tissue evidence="2">Larvae</tissue>
    </source>
</reference>
<proteinExistence type="predicted"/>
<evidence type="ECO:0000313" key="2">
    <source>
        <dbReference type="EMBL" id="KAH7986396.1"/>
    </source>
</evidence>
<name>A0A9D4TDM9_RHISA</name>
<protein>
    <submittedName>
        <fullName evidence="2">Uncharacterized protein</fullName>
    </submittedName>
</protein>
<accession>A0A9D4TDM9</accession>
<dbReference type="Proteomes" id="UP000821837">
    <property type="component" value="Unassembled WGS sequence"/>
</dbReference>
<evidence type="ECO:0000313" key="3">
    <source>
        <dbReference type="Proteomes" id="UP000821837"/>
    </source>
</evidence>
<dbReference type="AlphaFoldDB" id="A0A9D4TDM9"/>
<dbReference type="EMBL" id="JABSTV010000452">
    <property type="protein sequence ID" value="KAH7986396.1"/>
    <property type="molecule type" value="Genomic_DNA"/>
</dbReference>
<gene>
    <name evidence="2" type="ORF">HPB52_024995</name>
</gene>
<feature type="region of interest" description="Disordered" evidence="1">
    <location>
        <begin position="37"/>
        <end position="57"/>
    </location>
</feature>
<comment type="caution">
    <text evidence="2">The sequence shown here is derived from an EMBL/GenBank/DDBJ whole genome shotgun (WGS) entry which is preliminary data.</text>
</comment>